<dbReference type="Gene3D" id="3.40.50.970">
    <property type="match status" value="1"/>
</dbReference>
<dbReference type="PANTHER" id="PTHR11516:SF60">
    <property type="entry name" value="PYRUVATE DEHYDROGENASE E1 COMPONENT SUBUNIT ALPHA"/>
    <property type="match status" value="1"/>
</dbReference>
<feature type="domain" description="Dehydrogenase E1 component" evidence="4">
    <location>
        <begin position="2"/>
        <end position="70"/>
    </location>
</feature>
<evidence type="ECO:0000313" key="6">
    <source>
        <dbReference type="Proteomes" id="UP000011523"/>
    </source>
</evidence>
<reference evidence="5 6" key="1">
    <citation type="journal article" date="2014" name="PLoS Genet.">
        <title>Phylogenetically driven sequencing of extremely halophilic archaea reveals strategies for static and dynamic osmo-response.</title>
        <authorList>
            <person name="Becker E.A."/>
            <person name="Seitzer P.M."/>
            <person name="Tritt A."/>
            <person name="Larsen D."/>
            <person name="Krusor M."/>
            <person name="Yao A.I."/>
            <person name="Wu D."/>
            <person name="Madern D."/>
            <person name="Eisen J.A."/>
            <person name="Darling A.E."/>
            <person name="Facciotti M.T."/>
        </authorList>
    </citation>
    <scope>NUCLEOTIDE SEQUENCE [LARGE SCALE GENOMIC DNA]</scope>
    <source>
        <strain evidence="5 6">DSM 14210</strain>
    </source>
</reference>
<evidence type="ECO:0000256" key="2">
    <source>
        <dbReference type="ARBA" id="ARBA00023002"/>
    </source>
</evidence>
<dbReference type="Pfam" id="PF00676">
    <property type="entry name" value="E1_dh"/>
    <property type="match status" value="1"/>
</dbReference>
<dbReference type="EMBL" id="AOJD01000077">
    <property type="protein sequence ID" value="ELZ33256.1"/>
    <property type="molecule type" value="Genomic_DNA"/>
</dbReference>
<dbReference type="InterPro" id="IPR029061">
    <property type="entry name" value="THDP-binding"/>
</dbReference>
<keyword evidence="5" id="KW-0670">Pyruvate</keyword>
<evidence type="ECO:0000259" key="4">
    <source>
        <dbReference type="Pfam" id="PF00676"/>
    </source>
</evidence>
<gene>
    <name evidence="5" type="ORF">C472_15147</name>
</gene>
<dbReference type="InterPro" id="IPR050642">
    <property type="entry name" value="PDH_E1_Alpha_Subunit"/>
</dbReference>
<evidence type="ECO:0000256" key="3">
    <source>
        <dbReference type="ARBA" id="ARBA00023052"/>
    </source>
</evidence>
<keyword evidence="3" id="KW-0786">Thiamine pyrophosphate</keyword>
<dbReference type="AlphaFoldDB" id="M0DCP3"/>
<evidence type="ECO:0000256" key="1">
    <source>
        <dbReference type="ARBA" id="ARBA00001964"/>
    </source>
</evidence>
<keyword evidence="6" id="KW-1185">Reference proteome</keyword>
<dbReference type="InterPro" id="IPR001017">
    <property type="entry name" value="DH_E1"/>
</dbReference>
<proteinExistence type="predicted"/>
<comment type="cofactor">
    <cofactor evidence="1">
        <name>thiamine diphosphate</name>
        <dbReference type="ChEBI" id="CHEBI:58937"/>
    </cofactor>
</comment>
<dbReference type="GO" id="GO:0004739">
    <property type="term" value="F:pyruvate dehydrogenase (acetyl-transferring) activity"/>
    <property type="evidence" value="ECO:0007669"/>
    <property type="project" value="TreeGrafter"/>
</dbReference>
<dbReference type="Proteomes" id="UP000011523">
    <property type="component" value="Unassembled WGS sequence"/>
</dbReference>
<accession>M0DCP3</accession>
<keyword evidence="2" id="KW-0560">Oxidoreductase</keyword>
<protein>
    <submittedName>
        <fullName evidence="5">Pyruvate dehydrogenase (Acetyl-transferring)</fullName>
    </submittedName>
</protein>
<evidence type="ECO:0000313" key="5">
    <source>
        <dbReference type="EMBL" id="ELZ33256.1"/>
    </source>
</evidence>
<comment type="caution">
    <text evidence="5">The sequence shown here is derived from an EMBL/GenBank/DDBJ whole genome shotgun (WGS) entry which is preliminary data.</text>
</comment>
<name>M0DCP3_9EURY</name>
<dbReference type="PATRIC" id="fig|1227485.3.peg.2972"/>
<sequence>MGHFMGDPQTYRPDEDEEAALARDSIDRLESRLHDHGVDDEALAEIRDEVEARVEDAISWAKEQPHPDPEDAYDDVFVNPPSGVTTEEPEFNLAEVNNDD</sequence>
<dbReference type="SUPFAM" id="SSF52518">
    <property type="entry name" value="Thiamin diphosphate-binding fold (THDP-binding)"/>
    <property type="match status" value="1"/>
</dbReference>
<organism evidence="5 6">
    <name type="scientific">Halorubrum tebenquichense DSM 14210</name>
    <dbReference type="NCBI Taxonomy" id="1227485"/>
    <lineage>
        <taxon>Archaea</taxon>
        <taxon>Methanobacteriati</taxon>
        <taxon>Methanobacteriota</taxon>
        <taxon>Stenosarchaea group</taxon>
        <taxon>Halobacteria</taxon>
        <taxon>Halobacteriales</taxon>
        <taxon>Haloferacaceae</taxon>
        <taxon>Halorubrum</taxon>
    </lineage>
</organism>
<dbReference type="GO" id="GO:0006086">
    <property type="term" value="P:pyruvate decarboxylation to acetyl-CoA"/>
    <property type="evidence" value="ECO:0007669"/>
    <property type="project" value="TreeGrafter"/>
</dbReference>
<dbReference type="PANTHER" id="PTHR11516">
    <property type="entry name" value="PYRUVATE DEHYDROGENASE E1 COMPONENT, ALPHA SUBUNIT BACTERIAL AND ORGANELLAR"/>
    <property type="match status" value="1"/>
</dbReference>